<dbReference type="RefSeq" id="XP_003176269.1">
    <property type="nucleotide sequence ID" value="XM_003176221.1"/>
</dbReference>
<keyword evidence="3" id="KW-1185">Reference proteome</keyword>
<feature type="region of interest" description="Disordered" evidence="1">
    <location>
        <begin position="83"/>
        <end position="151"/>
    </location>
</feature>
<organism evidence="3">
    <name type="scientific">Arthroderma gypseum (strain ATCC MYA-4604 / CBS 118893)</name>
    <name type="common">Microsporum gypseum</name>
    <dbReference type="NCBI Taxonomy" id="535722"/>
    <lineage>
        <taxon>Eukaryota</taxon>
        <taxon>Fungi</taxon>
        <taxon>Dikarya</taxon>
        <taxon>Ascomycota</taxon>
        <taxon>Pezizomycotina</taxon>
        <taxon>Eurotiomycetes</taxon>
        <taxon>Eurotiomycetidae</taxon>
        <taxon>Onygenales</taxon>
        <taxon>Arthrodermataceae</taxon>
        <taxon>Nannizzia</taxon>
    </lineage>
</organism>
<dbReference type="InParanoid" id="E5QZ85"/>
<evidence type="ECO:0000313" key="3">
    <source>
        <dbReference type="Proteomes" id="UP000002669"/>
    </source>
</evidence>
<feature type="compositionally biased region" description="Basic and acidic residues" evidence="1">
    <location>
        <begin position="93"/>
        <end position="111"/>
    </location>
</feature>
<reference evidence="3" key="1">
    <citation type="journal article" date="2012" name="MBio">
        <title>Comparative genome analysis of Trichophyton rubrum and related dermatophytes reveals candidate genes involved in infection.</title>
        <authorList>
            <person name="Martinez D.A."/>
            <person name="Oliver B.G."/>
            <person name="Graeser Y."/>
            <person name="Goldberg J.M."/>
            <person name="Li W."/>
            <person name="Martinez-Rossi N.M."/>
            <person name="Monod M."/>
            <person name="Shelest E."/>
            <person name="Barton R.C."/>
            <person name="Birch E."/>
            <person name="Brakhage A.A."/>
            <person name="Chen Z."/>
            <person name="Gurr S.J."/>
            <person name="Heiman D."/>
            <person name="Heitman J."/>
            <person name="Kosti I."/>
            <person name="Rossi A."/>
            <person name="Saif S."/>
            <person name="Samalova M."/>
            <person name="Saunders C.W."/>
            <person name="Shea T."/>
            <person name="Summerbell R.C."/>
            <person name="Xu J."/>
            <person name="Young S."/>
            <person name="Zeng Q."/>
            <person name="Birren B.W."/>
            <person name="Cuomo C.A."/>
            <person name="White T.C."/>
        </authorList>
    </citation>
    <scope>NUCLEOTIDE SEQUENCE [LARGE SCALE GENOMIC DNA]</scope>
    <source>
        <strain evidence="3">ATCC MYA-4604 / CBS 118893</strain>
    </source>
</reference>
<dbReference type="GeneID" id="10031586"/>
<sequence>MDPSLNLPGTKRISSQRIAATYRPGRCFSSLDGQGEPAKGSVERLRWKSRLRSKASHDHPSLPAGRNRHREKRAISFLVPLHLHLEDDDEEDDKKIEEKQRDGREVTKGVQEEPGEAALAKVDVPQAHHGRSCHGPAPDHIHVLASPASDS</sequence>
<dbReference type="VEuPathDB" id="FungiDB:MGYG_08892"/>
<name>E5QZ85_ARTGP</name>
<gene>
    <name evidence="2" type="ORF">MGYG_08892</name>
</gene>
<proteinExistence type="predicted"/>
<protein>
    <submittedName>
        <fullName evidence="2">Uncharacterized protein</fullName>
    </submittedName>
</protein>
<feature type="region of interest" description="Disordered" evidence="1">
    <location>
        <begin position="50"/>
        <end position="69"/>
    </location>
</feature>
<dbReference type="EMBL" id="DS989822">
    <property type="protein sequence ID" value="EFQ97317.1"/>
    <property type="molecule type" value="Genomic_DNA"/>
</dbReference>
<dbReference type="AlphaFoldDB" id="E5QZ85"/>
<evidence type="ECO:0000256" key="1">
    <source>
        <dbReference type="SAM" id="MobiDB-lite"/>
    </source>
</evidence>
<dbReference type="Proteomes" id="UP000002669">
    <property type="component" value="Unassembled WGS sequence"/>
</dbReference>
<evidence type="ECO:0000313" key="2">
    <source>
        <dbReference type="EMBL" id="EFQ97317.1"/>
    </source>
</evidence>
<accession>E5QZ85</accession>
<dbReference type="HOGENOM" id="CLU_1730972_0_0_1"/>